<comment type="similarity">
    <text evidence="1 2">Belongs to the universal stress protein A family.</text>
</comment>
<dbReference type="CDD" id="cd00293">
    <property type="entry name" value="USP-like"/>
    <property type="match status" value="1"/>
</dbReference>
<comment type="subcellular location">
    <subcellularLocation>
        <location evidence="2">Cytoplasm</location>
    </subcellularLocation>
</comment>
<proteinExistence type="inferred from homology"/>
<keyword evidence="5" id="KW-1185">Reference proteome</keyword>
<evidence type="ECO:0000259" key="3">
    <source>
        <dbReference type="Pfam" id="PF00582"/>
    </source>
</evidence>
<dbReference type="InterPro" id="IPR006016">
    <property type="entry name" value="UspA"/>
</dbReference>
<sequence>MMKQYHRIQVAVDGSKEADLAFKKSVAAAKRNEAVLEILHVIDTRSFQNVSSFDSEMVEQVSNDAKDKLQKYYDEAKEAGVEEVHFSIEFGSPKSIIAHEFPKKHQIDLIIVGATGLNAVERILIGSVTEYVTRTADCDVLVCRSKENQDLI</sequence>
<dbReference type="Gene3D" id="3.40.50.620">
    <property type="entry name" value="HUPs"/>
    <property type="match status" value="1"/>
</dbReference>
<dbReference type="EMBL" id="CP048268">
    <property type="protein sequence ID" value="QYN52686.1"/>
    <property type="molecule type" value="Genomic_DNA"/>
</dbReference>
<dbReference type="PIRSF" id="PIRSF006276">
    <property type="entry name" value="UspA"/>
    <property type="match status" value="1"/>
</dbReference>
<reference evidence="4 5" key="1">
    <citation type="submission" date="2020-01" db="EMBL/GenBank/DDBJ databases">
        <title>Vast differences in strain-level diversity in the gut microbiota of two closely related honey bee species.</title>
        <authorList>
            <person name="Ellegaard K.M."/>
            <person name="Suenami S."/>
            <person name="Miyazaki R."/>
            <person name="Engel P."/>
        </authorList>
    </citation>
    <scope>NUCLEOTIDE SEQUENCE [LARGE SCALE GENOMIC DNA]</scope>
    <source>
        <strain evidence="4 5">ESL0416</strain>
    </source>
</reference>
<evidence type="ECO:0000313" key="4">
    <source>
        <dbReference type="EMBL" id="QYN52686.1"/>
    </source>
</evidence>
<evidence type="ECO:0000256" key="2">
    <source>
        <dbReference type="PIRNR" id="PIRNR006276"/>
    </source>
</evidence>
<dbReference type="InterPro" id="IPR014729">
    <property type="entry name" value="Rossmann-like_a/b/a_fold"/>
</dbReference>
<dbReference type="Proteomes" id="UP000826550">
    <property type="component" value="Chromosome"/>
</dbReference>
<name>A0ABX8W4P0_9LACO</name>
<keyword evidence="2" id="KW-0963">Cytoplasm</keyword>
<dbReference type="RefSeq" id="WP_220221059.1">
    <property type="nucleotide sequence ID" value="NZ_CP048268.1"/>
</dbReference>
<dbReference type="SUPFAM" id="SSF52402">
    <property type="entry name" value="Adenine nucleotide alpha hydrolases-like"/>
    <property type="match status" value="1"/>
</dbReference>
<dbReference type="Pfam" id="PF00582">
    <property type="entry name" value="Usp"/>
    <property type="match status" value="1"/>
</dbReference>
<dbReference type="PANTHER" id="PTHR46268">
    <property type="entry name" value="STRESS RESPONSE PROTEIN NHAX"/>
    <property type="match status" value="1"/>
</dbReference>
<feature type="domain" description="UspA" evidence="3">
    <location>
        <begin position="5"/>
        <end position="144"/>
    </location>
</feature>
<evidence type="ECO:0000256" key="1">
    <source>
        <dbReference type="ARBA" id="ARBA00008791"/>
    </source>
</evidence>
<organism evidence="4 5">
    <name type="scientific">Lactobacillus panisapium</name>
    <dbReference type="NCBI Taxonomy" id="2012495"/>
    <lineage>
        <taxon>Bacteria</taxon>
        <taxon>Bacillati</taxon>
        <taxon>Bacillota</taxon>
        <taxon>Bacilli</taxon>
        <taxon>Lactobacillales</taxon>
        <taxon>Lactobacillaceae</taxon>
        <taxon>Lactobacillus</taxon>
    </lineage>
</organism>
<evidence type="ECO:0000313" key="5">
    <source>
        <dbReference type="Proteomes" id="UP000826550"/>
    </source>
</evidence>
<dbReference type="PRINTS" id="PR01438">
    <property type="entry name" value="UNVRSLSTRESS"/>
</dbReference>
<gene>
    <name evidence="4" type="ORF">GYM71_04380</name>
</gene>
<dbReference type="PANTHER" id="PTHR46268:SF6">
    <property type="entry name" value="UNIVERSAL STRESS PROTEIN UP12"/>
    <property type="match status" value="1"/>
</dbReference>
<accession>A0ABX8W4P0</accession>
<protein>
    <recommendedName>
        <fullName evidence="2">Universal stress protein</fullName>
    </recommendedName>
</protein>
<dbReference type="InterPro" id="IPR006015">
    <property type="entry name" value="Universal_stress_UspA"/>
</dbReference>